<keyword evidence="4" id="KW-0472">Membrane</keyword>
<evidence type="ECO:0000256" key="2">
    <source>
        <dbReference type="ARBA" id="ARBA00007161"/>
    </source>
</evidence>
<evidence type="ECO:0000313" key="9">
    <source>
        <dbReference type="Proteomes" id="UP001152300"/>
    </source>
</evidence>
<dbReference type="InterPro" id="IPR027705">
    <property type="entry name" value="Flotillin_fam"/>
</dbReference>
<comment type="similarity">
    <text evidence="2 5">Belongs to the band 7/mec-2 family. Flotillin subfamily.</text>
</comment>
<keyword evidence="3" id="KW-1003">Cell membrane</keyword>
<gene>
    <name evidence="8" type="ORF">OCU04_008553</name>
</gene>
<dbReference type="Gene3D" id="3.30.479.30">
    <property type="entry name" value="Band 7 domain"/>
    <property type="match status" value="1"/>
</dbReference>
<evidence type="ECO:0000256" key="1">
    <source>
        <dbReference type="ARBA" id="ARBA00004236"/>
    </source>
</evidence>
<keyword evidence="6" id="KW-0175">Coiled coil</keyword>
<sequence length="583" mass="64136">MYYQIASPNEYLAITGARIATVKICKSAFIWPFQKVQRFSIQPRDYELSLQAMTKEKLQLNIPVVFTIGPDVNRRGDNARTADRNRETVAEDANDALMKFSMLLAEGEAKNNGNAGDHLRKIVVGIIEGETRVLVSSMSMEKIFTERESFKKDIFKNIQSELGQFGLRIYNANVKELKDAPGSNYFASLSKKAHEGAINQARIDVAEAQRLGTVGEAQRRAEQDRELAKVQAETAVQKTERDSEKARAEATLATRKTTYNRDVNVAQIEATRATEVRDEELRRDVEVKRAQTELERLRASDVVKATILREAKQQAADAKNYEEQARSNAEFYTQQKLADARANSEQKAADAKVYSEKQAAIAKANSEQKAADAKVYSEQKAADARAYKEKTRAEFEFYGEQKAAEAKAYKIKIEAEAQFIAESRAAEAALLRQQKEAAGMSAMAVAYADMSKAMGGPQGLMQYLMIERGTYQELAKANADAVRGLNPKMTIWNTGAQAGGAGSAIAGSAEGQGQGQGVAMGGMDSIRNLYQMLPPLMSTIHDQTGMTLPEWQYGRLGPVPGEEQDNAAQVAKVNGKSNGVNGH</sequence>
<evidence type="ECO:0000256" key="5">
    <source>
        <dbReference type="RuleBase" id="RU366054"/>
    </source>
</evidence>
<keyword evidence="9" id="KW-1185">Reference proteome</keyword>
<proteinExistence type="inferred from homology"/>
<reference evidence="8" key="1">
    <citation type="submission" date="2022-11" db="EMBL/GenBank/DDBJ databases">
        <title>Genome Resource of Sclerotinia nivalis Strain SnTB1, a Plant Pathogen Isolated from American Ginseng.</title>
        <authorList>
            <person name="Fan S."/>
        </authorList>
    </citation>
    <scope>NUCLEOTIDE SEQUENCE</scope>
    <source>
        <strain evidence="8">SnTB1</strain>
    </source>
</reference>
<dbReference type="SUPFAM" id="SSF117892">
    <property type="entry name" value="Band 7/SPFH domain"/>
    <property type="match status" value="1"/>
</dbReference>
<dbReference type="AlphaFoldDB" id="A0A9X0AJD3"/>
<dbReference type="OrthoDB" id="6080404at2759"/>
<feature type="domain" description="Band 7" evidence="7">
    <location>
        <begin position="28"/>
        <end position="209"/>
    </location>
</feature>
<evidence type="ECO:0000259" key="7">
    <source>
        <dbReference type="Pfam" id="PF01145"/>
    </source>
</evidence>
<dbReference type="PANTHER" id="PTHR13806:SF31">
    <property type="entry name" value="FLOTILLIN-LIKE PROTEIN 1-RELATED"/>
    <property type="match status" value="1"/>
</dbReference>
<comment type="caution">
    <text evidence="8">The sequence shown here is derived from an EMBL/GenBank/DDBJ whole genome shotgun (WGS) entry which is preliminary data.</text>
</comment>
<name>A0A9X0AJD3_9HELO</name>
<feature type="coiled-coil region" evidence="6">
    <location>
        <begin position="191"/>
        <end position="256"/>
    </location>
</feature>
<evidence type="ECO:0000313" key="8">
    <source>
        <dbReference type="EMBL" id="KAJ8063323.1"/>
    </source>
</evidence>
<dbReference type="CDD" id="cd03399">
    <property type="entry name" value="SPFH_flotillin"/>
    <property type="match status" value="1"/>
</dbReference>
<evidence type="ECO:0000256" key="3">
    <source>
        <dbReference type="ARBA" id="ARBA00022475"/>
    </source>
</evidence>
<dbReference type="InterPro" id="IPR036013">
    <property type="entry name" value="Band_7/SPFH_dom_sf"/>
</dbReference>
<protein>
    <recommendedName>
        <fullName evidence="7">Band 7 domain-containing protein</fullName>
    </recommendedName>
</protein>
<evidence type="ECO:0000256" key="4">
    <source>
        <dbReference type="ARBA" id="ARBA00023136"/>
    </source>
</evidence>
<dbReference type="Proteomes" id="UP001152300">
    <property type="component" value="Unassembled WGS sequence"/>
</dbReference>
<evidence type="ECO:0000256" key="6">
    <source>
        <dbReference type="SAM" id="Coils"/>
    </source>
</evidence>
<dbReference type="PANTHER" id="PTHR13806">
    <property type="entry name" value="FLOTILLIN-RELATED"/>
    <property type="match status" value="1"/>
</dbReference>
<organism evidence="8 9">
    <name type="scientific">Sclerotinia nivalis</name>
    <dbReference type="NCBI Taxonomy" id="352851"/>
    <lineage>
        <taxon>Eukaryota</taxon>
        <taxon>Fungi</taxon>
        <taxon>Dikarya</taxon>
        <taxon>Ascomycota</taxon>
        <taxon>Pezizomycotina</taxon>
        <taxon>Leotiomycetes</taxon>
        <taxon>Helotiales</taxon>
        <taxon>Sclerotiniaceae</taxon>
        <taxon>Sclerotinia</taxon>
    </lineage>
</organism>
<dbReference type="Pfam" id="PF01145">
    <property type="entry name" value="Band_7"/>
    <property type="match status" value="1"/>
</dbReference>
<dbReference type="InterPro" id="IPR001107">
    <property type="entry name" value="Band_7"/>
</dbReference>
<dbReference type="GO" id="GO:0005886">
    <property type="term" value="C:plasma membrane"/>
    <property type="evidence" value="ECO:0007669"/>
    <property type="project" value="UniProtKB-SubCell"/>
</dbReference>
<comment type="subcellular location">
    <subcellularLocation>
        <location evidence="1">Cell membrane</location>
    </subcellularLocation>
</comment>
<accession>A0A9X0AJD3</accession>
<dbReference type="EMBL" id="JAPEIS010000009">
    <property type="protein sequence ID" value="KAJ8063323.1"/>
    <property type="molecule type" value="Genomic_DNA"/>
</dbReference>